<dbReference type="Proteomes" id="UP000297890">
    <property type="component" value="Unassembled WGS sequence"/>
</dbReference>
<evidence type="ECO:0000313" key="3">
    <source>
        <dbReference type="Proteomes" id="UP000297890"/>
    </source>
</evidence>
<dbReference type="SUPFAM" id="SSF82657">
    <property type="entry name" value="BolA-like"/>
    <property type="match status" value="1"/>
</dbReference>
<dbReference type="InterPro" id="IPR002634">
    <property type="entry name" value="BolA"/>
</dbReference>
<accession>A0A4Z0FCJ8</accession>
<dbReference type="Gene3D" id="3.30.300.90">
    <property type="entry name" value="BolA-like"/>
    <property type="match status" value="1"/>
</dbReference>
<name>A0A4Z0FCJ8_9GAMM</name>
<sequence length="92" mass="9814">MSTPSIPERIRFLLEAEFCPTQLVIRDDSALHAGHAGAGNGGHYHVLIRSSRFNGLSALARHRAVYAAVDPLMGSAIHALTLQTLAPDEAIA</sequence>
<dbReference type="OrthoDB" id="9801469at2"/>
<organism evidence="2 3">
    <name type="scientific">Candidatus Macondimonas diazotrophica</name>
    <dbReference type="NCBI Taxonomy" id="2305248"/>
    <lineage>
        <taxon>Bacteria</taxon>
        <taxon>Pseudomonadati</taxon>
        <taxon>Pseudomonadota</taxon>
        <taxon>Gammaproteobacteria</taxon>
        <taxon>Chromatiales</taxon>
        <taxon>Ectothiorhodospiraceae</taxon>
        <taxon>Candidatus Macondimonas</taxon>
    </lineage>
</organism>
<dbReference type="Pfam" id="PF01722">
    <property type="entry name" value="BolA"/>
    <property type="match status" value="1"/>
</dbReference>
<dbReference type="AlphaFoldDB" id="A0A4Z0FCJ8"/>
<gene>
    <name evidence="2" type="ORF">E4680_03530</name>
</gene>
<dbReference type="EMBL" id="SRIO01000003">
    <property type="protein sequence ID" value="TFZ83581.1"/>
    <property type="molecule type" value="Genomic_DNA"/>
</dbReference>
<evidence type="ECO:0000256" key="1">
    <source>
        <dbReference type="RuleBase" id="RU003860"/>
    </source>
</evidence>
<comment type="caution">
    <text evidence="2">The sequence shown here is derived from an EMBL/GenBank/DDBJ whole genome shotgun (WGS) entry which is preliminary data.</text>
</comment>
<dbReference type="RefSeq" id="WP_135280998.1">
    <property type="nucleotide sequence ID" value="NZ_SRIO01000003.1"/>
</dbReference>
<reference evidence="2 3" key="1">
    <citation type="journal article" date="2019" name="ISME J.">
        <title>Candidatus Macondimonas diazotrophica, a novel gammaproteobacterial genus dominating crude-oil-contaminated coastal sediments.</title>
        <authorList>
            <person name="Karthikeyan S."/>
            <person name="Konstantinidis K."/>
        </authorList>
    </citation>
    <scope>NUCLEOTIDE SEQUENCE [LARGE SCALE GENOMIC DNA]</scope>
    <source>
        <strain evidence="2 3">KTK01</strain>
    </source>
</reference>
<dbReference type="InterPro" id="IPR036065">
    <property type="entry name" value="BolA-like_sf"/>
</dbReference>
<dbReference type="PANTHER" id="PTHR46230:SF7">
    <property type="entry name" value="BOLA-LIKE PROTEIN 1"/>
    <property type="match status" value="1"/>
</dbReference>
<dbReference type="GO" id="GO:0016226">
    <property type="term" value="P:iron-sulfur cluster assembly"/>
    <property type="evidence" value="ECO:0007669"/>
    <property type="project" value="TreeGrafter"/>
</dbReference>
<keyword evidence="3" id="KW-1185">Reference proteome</keyword>
<dbReference type="PANTHER" id="PTHR46230">
    <property type="match status" value="1"/>
</dbReference>
<comment type="similarity">
    <text evidence="1">Belongs to the BolA/IbaG family.</text>
</comment>
<evidence type="ECO:0000313" key="2">
    <source>
        <dbReference type="EMBL" id="TFZ83581.1"/>
    </source>
</evidence>
<protein>
    <submittedName>
        <fullName evidence="2">BolA family transcriptional regulator</fullName>
    </submittedName>
</protein>
<proteinExistence type="inferred from homology"/>
<dbReference type="PIRSF" id="PIRSF003113">
    <property type="entry name" value="BolA"/>
    <property type="match status" value="1"/>
</dbReference>